<name>A0A964UZA3_9PROT</name>
<proteinExistence type="predicted"/>
<evidence type="ECO:0000313" key="1">
    <source>
        <dbReference type="EMBL" id="NBN88535.1"/>
    </source>
</evidence>
<comment type="caution">
    <text evidence="1">The sequence shown here is derived from an EMBL/GenBank/DDBJ whole genome shotgun (WGS) entry which is preliminary data.</text>
</comment>
<dbReference type="EMBL" id="RGET01000157">
    <property type="protein sequence ID" value="NBN88535.1"/>
    <property type="molecule type" value="Genomic_DNA"/>
</dbReference>
<reference evidence="1" key="1">
    <citation type="submission" date="2018-10" db="EMBL/GenBank/DDBJ databases">
        <title>Iterative Subtractive Binning of Freshwater Chronoseries Metagenomes Recovers Nearly Complete Genomes from over Four Hundred Novel Species.</title>
        <authorList>
            <person name="Rodriguez-R L.M."/>
            <person name="Tsementzi D."/>
            <person name="Luo C."/>
            <person name="Konstantinidis K.T."/>
        </authorList>
    </citation>
    <scope>NUCLEOTIDE SEQUENCE</scope>
    <source>
        <strain evidence="1">WB7_6_001</strain>
    </source>
</reference>
<protein>
    <submittedName>
        <fullName evidence="1">Collagen-like triple helix repeat-containing protein</fullName>
    </submittedName>
</protein>
<sequence length="71" mass="7261">LVVNIKEAGTTIFSTKPQIDATAKTSVGSSVTPVISDSALASDAEMTIDIDQIGSTIAGKGLKVWLIGTRA</sequence>
<organism evidence="1 2">
    <name type="scientific">Candidatus Fonsibacter lacus</name>
    <dbReference type="NCBI Taxonomy" id="2576439"/>
    <lineage>
        <taxon>Bacteria</taxon>
        <taxon>Pseudomonadati</taxon>
        <taxon>Pseudomonadota</taxon>
        <taxon>Alphaproteobacteria</taxon>
        <taxon>Candidatus Pelagibacterales</taxon>
        <taxon>Candidatus Pelagibacterales incertae sedis</taxon>
        <taxon>Candidatus Fonsibacter</taxon>
    </lineage>
</organism>
<accession>A0A964UZA3</accession>
<evidence type="ECO:0000313" key="2">
    <source>
        <dbReference type="Proteomes" id="UP000713222"/>
    </source>
</evidence>
<feature type="non-terminal residue" evidence="1">
    <location>
        <position position="1"/>
    </location>
</feature>
<gene>
    <name evidence="1" type="ORF">EBV32_05570</name>
</gene>
<keyword evidence="1" id="KW-0176">Collagen</keyword>
<dbReference type="AlphaFoldDB" id="A0A964UZA3"/>
<dbReference type="Proteomes" id="UP000713222">
    <property type="component" value="Unassembled WGS sequence"/>
</dbReference>